<feature type="transmembrane region" description="Helical" evidence="1">
    <location>
        <begin position="32"/>
        <end position="54"/>
    </location>
</feature>
<protein>
    <submittedName>
        <fullName evidence="2">Uncharacterized protein</fullName>
    </submittedName>
</protein>
<accession>A0ABS7BFU7</accession>
<evidence type="ECO:0000313" key="2">
    <source>
        <dbReference type="EMBL" id="MBW6439730.1"/>
    </source>
</evidence>
<gene>
    <name evidence="2" type="ORF">KZ829_38975</name>
</gene>
<organism evidence="2 3">
    <name type="scientific">Actinoplanes hulinensis</name>
    <dbReference type="NCBI Taxonomy" id="1144547"/>
    <lineage>
        <taxon>Bacteria</taxon>
        <taxon>Bacillati</taxon>
        <taxon>Actinomycetota</taxon>
        <taxon>Actinomycetes</taxon>
        <taxon>Micromonosporales</taxon>
        <taxon>Micromonosporaceae</taxon>
        <taxon>Actinoplanes</taxon>
    </lineage>
</organism>
<name>A0ABS7BFU7_9ACTN</name>
<proteinExistence type="predicted"/>
<comment type="caution">
    <text evidence="2">The sequence shown here is derived from an EMBL/GenBank/DDBJ whole genome shotgun (WGS) entry which is preliminary data.</text>
</comment>
<dbReference type="EMBL" id="JAHXZI010000031">
    <property type="protein sequence ID" value="MBW6439730.1"/>
    <property type="molecule type" value="Genomic_DNA"/>
</dbReference>
<reference evidence="2 3" key="1">
    <citation type="journal article" date="2013" name="Antonie Van Leeuwenhoek">
        <title>Actinoplanes hulinensis sp. nov., a novel actinomycete isolated from soybean root (Glycine max (L.) Merr).</title>
        <authorList>
            <person name="Shen Y."/>
            <person name="Liu C."/>
            <person name="Wang X."/>
            <person name="Zhao J."/>
            <person name="Jia F."/>
            <person name="Zhang Y."/>
            <person name="Wang L."/>
            <person name="Yang D."/>
            <person name="Xiang W."/>
        </authorList>
    </citation>
    <scope>NUCLEOTIDE SEQUENCE [LARGE SCALE GENOMIC DNA]</scope>
    <source>
        <strain evidence="2 3">NEAU-M9</strain>
    </source>
</reference>
<evidence type="ECO:0000313" key="3">
    <source>
        <dbReference type="Proteomes" id="UP001519863"/>
    </source>
</evidence>
<keyword evidence="1" id="KW-0472">Membrane</keyword>
<keyword evidence="1" id="KW-0812">Transmembrane</keyword>
<evidence type="ECO:0000256" key="1">
    <source>
        <dbReference type="SAM" id="Phobius"/>
    </source>
</evidence>
<sequence>MADTRVRVAGRGQYIDEAATVWASRAYRFNWILSRTMAIVMGMVMLVGGTSRAIGIDWRDIYR</sequence>
<keyword evidence="1" id="KW-1133">Transmembrane helix</keyword>
<dbReference type="Proteomes" id="UP001519863">
    <property type="component" value="Unassembled WGS sequence"/>
</dbReference>
<keyword evidence="3" id="KW-1185">Reference proteome</keyword>
<dbReference type="RefSeq" id="WP_220148872.1">
    <property type="nucleotide sequence ID" value="NZ_JAHXZI010000031.1"/>
</dbReference>